<gene>
    <name evidence="2" type="ORF">DEJ51_02740</name>
</gene>
<dbReference type="InterPro" id="IPR046295">
    <property type="entry name" value="DUF6332"/>
</dbReference>
<proteinExistence type="predicted"/>
<reference evidence="2 3" key="1">
    <citation type="submission" date="2018-05" db="EMBL/GenBank/DDBJ databases">
        <title>Streptomyces venezuelae.</title>
        <authorList>
            <person name="Kim W."/>
            <person name="Lee N."/>
            <person name="Cho B.-K."/>
        </authorList>
    </citation>
    <scope>NUCLEOTIDE SEQUENCE [LARGE SCALE GENOMIC DNA]</scope>
    <source>
        <strain evidence="2 3">ATCC 21018</strain>
    </source>
</reference>
<evidence type="ECO:0000313" key="3">
    <source>
        <dbReference type="Proteomes" id="UP000324101"/>
    </source>
</evidence>
<evidence type="ECO:0000256" key="1">
    <source>
        <dbReference type="SAM" id="Phobius"/>
    </source>
</evidence>
<feature type="transmembrane region" description="Helical" evidence="1">
    <location>
        <begin position="50"/>
        <end position="75"/>
    </location>
</feature>
<name>A0A5P2DK27_STRVZ</name>
<protein>
    <submittedName>
        <fullName evidence="2">Uncharacterized protein</fullName>
    </submittedName>
</protein>
<dbReference type="AlphaFoldDB" id="A0A5P2DK27"/>
<keyword evidence="1" id="KW-0812">Transmembrane</keyword>
<dbReference type="Proteomes" id="UP000324101">
    <property type="component" value="Chromosome"/>
</dbReference>
<evidence type="ECO:0000313" key="2">
    <source>
        <dbReference type="EMBL" id="QES53299.1"/>
    </source>
</evidence>
<dbReference type="RefSeq" id="WP_150255940.1">
    <property type="nucleotide sequence ID" value="NZ_CP029189.1"/>
</dbReference>
<organism evidence="2 3">
    <name type="scientific">Streptomyces venezuelae</name>
    <dbReference type="NCBI Taxonomy" id="54571"/>
    <lineage>
        <taxon>Bacteria</taxon>
        <taxon>Bacillati</taxon>
        <taxon>Actinomycetota</taxon>
        <taxon>Actinomycetes</taxon>
        <taxon>Kitasatosporales</taxon>
        <taxon>Streptomycetaceae</taxon>
        <taxon>Streptomyces</taxon>
    </lineage>
</organism>
<dbReference type="Pfam" id="PF19857">
    <property type="entry name" value="DUF6332"/>
    <property type="match status" value="1"/>
</dbReference>
<keyword evidence="1" id="KW-0472">Membrane</keyword>
<dbReference type="OrthoDB" id="4334293at2"/>
<sequence length="83" mass="8782">MGRRTQADRDAITIEIGYAFVSASFAAVLAFGAVYGPALAFSLSPSTRRTLAVASGILAAAVFLLRITHVLLGFARRPENDGR</sequence>
<feature type="transmembrane region" description="Helical" evidence="1">
    <location>
        <begin position="12"/>
        <end position="38"/>
    </location>
</feature>
<dbReference type="EMBL" id="CP029189">
    <property type="protein sequence ID" value="QES53299.1"/>
    <property type="molecule type" value="Genomic_DNA"/>
</dbReference>
<accession>A0A5P2DK27</accession>
<keyword evidence="1" id="KW-1133">Transmembrane helix</keyword>